<feature type="transmembrane region" description="Helical" evidence="1">
    <location>
        <begin position="154"/>
        <end position="173"/>
    </location>
</feature>
<evidence type="ECO:0000313" key="2">
    <source>
        <dbReference type="EMBL" id="HIZ06389.1"/>
    </source>
</evidence>
<feature type="transmembrane region" description="Helical" evidence="1">
    <location>
        <begin position="89"/>
        <end position="113"/>
    </location>
</feature>
<protein>
    <submittedName>
        <fullName evidence="2">ABC-2 transporter permease</fullName>
    </submittedName>
</protein>
<comment type="caution">
    <text evidence="2">The sequence shown here is derived from an EMBL/GenBank/DDBJ whole genome shotgun (WGS) entry which is preliminary data.</text>
</comment>
<dbReference type="PANTHER" id="PTHR41309">
    <property type="entry name" value="MEMBRANE PROTEIN-RELATED"/>
    <property type="match status" value="1"/>
</dbReference>
<reference evidence="2" key="1">
    <citation type="journal article" date="2021" name="PeerJ">
        <title>Extensive microbial diversity within the chicken gut microbiome revealed by metagenomics and culture.</title>
        <authorList>
            <person name="Gilroy R."/>
            <person name="Ravi A."/>
            <person name="Getino M."/>
            <person name="Pursley I."/>
            <person name="Horton D.L."/>
            <person name="Alikhan N.F."/>
            <person name="Baker D."/>
            <person name="Gharbi K."/>
            <person name="Hall N."/>
            <person name="Watson M."/>
            <person name="Adriaenssens E.M."/>
            <person name="Foster-Nyarko E."/>
            <person name="Jarju S."/>
            <person name="Secka A."/>
            <person name="Antonio M."/>
            <person name="Oren A."/>
            <person name="Chaudhuri R.R."/>
            <person name="La Ragione R."/>
            <person name="Hildebrand F."/>
            <person name="Pallen M.J."/>
        </authorList>
    </citation>
    <scope>NUCLEOTIDE SEQUENCE</scope>
    <source>
        <strain evidence="2">CHK192-9172</strain>
    </source>
</reference>
<sequence length="215" mass="23957">MRGIIYKDLYDNFLIWKNLASYLFGVAAILVSVVLLPDSEYYFILLILMLNFIGSCAMEASVEQDDASNFNRLLISFPVTKKEIVIARYILALIFIAVSNLLGLGITVIHVLIGGALGFREAFSIWLLGLCVSLIFAGISYIGYISFGKRKGTWLFIFLVVVIATGYGSMSAIYGIEQFVQMDKTLLLCAGFPVSVLVFALSCMISIEIYKRKFF</sequence>
<name>A0A9D2D0R5_9FIRM</name>
<accession>A0A9D2D0R5</accession>
<reference evidence="2" key="2">
    <citation type="submission" date="2021-04" db="EMBL/GenBank/DDBJ databases">
        <authorList>
            <person name="Gilroy R."/>
        </authorList>
    </citation>
    <scope>NUCLEOTIDE SEQUENCE</scope>
    <source>
        <strain evidence="2">CHK192-9172</strain>
    </source>
</reference>
<organism evidence="2 3">
    <name type="scientific">Candidatus Eubacterium avistercoris</name>
    <dbReference type="NCBI Taxonomy" id="2838567"/>
    <lineage>
        <taxon>Bacteria</taxon>
        <taxon>Bacillati</taxon>
        <taxon>Bacillota</taxon>
        <taxon>Clostridia</taxon>
        <taxon>Eubacteriales</taxon>
        <taxon>Eubacteriaceae</taxon>
        <taxon>Eubacterium</taxon>
    </lineage>
</organism>
<feature type="transmembrane region" description="Helical" evidence="1">
    <location>
        <begin position="185"/>
        <end position="210"/>
    </location>
</feature>
<dbReference type="InterPro" id="IPR025699">
    <property type="entry name" value="ABC2_memb-like"/>
</dbReference>
<dbReference type="PANTHER" id="PTHR41309:SF2">
    <property type="entry name" value="MEMBRANE PROTEIN"/>
    <property type="match status" value="1"/>
</dbReference>
<evidence type="ECO:0000256" key="1">
    <source>
        <dbReference type="SAM" id="Phobius"/>
    </source>
</evidence>
<keyword evidence="1" id="KW-1133">Transmembrane helix</keyword>
<feature type="transmembrane region" description="Helical" evidence="1">
    <location>
        <begin position="41"/>
        <end position="62"/>
    </location>
</feature>
<dbReference type="AlphaFoldDB" id="A0A9D2D0R5"/>
<feature type="transmembrane region" description="Helical" evidence="1">
    <location>
        <begin position="12"/>
        <end position="35"/>
    </location>
</feature>
<feature type="transmembrane region" description="Helical" evidence="1">
    <location>
        <begin position="125"/>
        <end position="147"/>
    </location>
</feature>
<dbReference type="Proteomes" id="UP000824024">
    <property type="component" value="Unassembled WGS sequence"/>
</dbReference>
<evidence type="ECO:0000313" key="3">
    <source>
        <dbReference type="Proteomes" id="UP000824024"/>
    </source>
</evidence>
<proteinExistence type="predicted"/>
<keyword evidence="1" id="KW-0812">Transmembrane</keyword>
<dbReference type="Pfam" id="PF13346">
    <property type="entry name" value="ABC2_membrane_5"/>
    <property type="match status" value="1"/>
</dbReference>
<keyword evidence="1" id="KW-0472">Membrane</keyword>
<dbReference type="EMBL" id="DXCH01000011">
    <property type="protein sequence ID" value="HIZ06389.1"/>
    <property type="molecule type" value="Genomic_DNA"/>
</dbReference>
<gene>
    <name evidence="2" type="ORF">IAA08_00460</name>
</gene>